<evidence type="ECO:0000313" key="12">
    <source>
        <dbReference type="EMBL" id="EFJ33502.1"/>
    </source>
</evidence>
<evidence type="ECO:0000256" key="4">
    <source>
        <dbReference type="ARBA" id="ARBA00015647"/>
    </source>
</evidence>
<comment type="catalytic activity">
    <reaction evidence="11">
        <text>(R)-pantoate + beta-alanine + ATP = (R)-pantothenate + AMP + diphosphate + H(+)</text>
        <dbReference type="Rhea" id="RHEA:10912"/>
        <dbReference type="ChEBI" id="CHEBI:15378"/>
        <dbReference type="ChEBI" id="CHEBI:15980"/>
        <dbReference type="ChEBI" id="CHEBI:29032"/>
        <dbReference type="ChEBI" id="CHEBI:30616"/>
        <dbReference type="ChEBI" id="CHEBI:33019"/>
        <dbReference type="ChEBI" id="CHEBI:57966"/>
        <dbReference type="ChEBI" id="CHEBI:456215"/>
        <dbReference type="EC" id="6.3.2.1"/>
    </reaction>
</comment>
<dbReference type="InterPro" id="IPR014729">
    <property type="entry name" value="Rossmann-like_a/b/a_fold"/>
</dbReference>
<dbReference type="eggNOG" id="KOG3042">
    <property type="taxonomic scope" value="Eukaryota"/>
</dbReference>
<sequence length="288" mass="32007">MAIVREKGAMRQWSRSQRQCGQRIALVPTMGFLHQGHLSLVAEARLRADKVVVSIYVNPGQFAPGEDLDVYPRDFDSDVEKLKPLGVDIIFNPHDLYVRESPEKNGESGHETWIRVENLEKSLCGGSRPLFFRGVATVVSKLLNIVEPDVVVFGKKDYQQWRVLARMVRDLDFGVEVIGCPLVREADGLAMSSRNVRLTATERKNALAIFHSLKRAEELVRSGETDSSVLIEQAVTAISNAGGKVDYASIVDQETLKSVDKITKPSVFAIAAWFGSVRLLDNVELSNN</sequence>
<accession>D8R4N1</accession>
<dbReference type="GO" id="GO:0015940">
    <property type="term" value="P:pantothenate biosynthetic process"/>
    <property type="evidence" value="ECO:0000318"/>
    <property type="project" value="GO_Central"/>
</dbReference>
<dbReference type="SUPFAM" id="SSF52374">
    <property type="entry name" value="Nucleotidylyl transferase"/>
    <property type="match status" value="1"/>
</dbReference>
<dbReference type="PANTHER" id="PTHR21299">
    <property type="entry name" value="CYTIDYLATE KINASE/PANTOATE-BETA-ALANINE LIGASE"/>
    <property type="match status" value="1"/>
</dbReference>
<evidence type="ECO:0000256" key="11">
    <source>
        <dbReference type="ARBA" id="ARBA00048258"/>
    </source>
</evidence>
<keyword evidence="6" id="KW-0566">Pantothenate biosynthesis</keyword>
<dbReference type="Gramene" id="EFJ33502">
    <property type="protein sequence ID" value="EFJ33502"/>
    <property type="gene ID" value="SELMODRAFT_84682"/>
</dbReference>
<reference evidence="12 13" key="1">
    <citation type="journal article" date="2011" name="Science">
        <title>The Selaginella genome identifies genetic changes associated with the evolution of vascular plants.</title>
        <authorList>
            <person name="Banks J.A."/>
            <person name="Nishiyama T."/>
            <person name="Hasebe M."/>
            <person name="Bowman J.L."/>
            <person name="Gribskov M."/>
            <person name="dePamphilis C."/>
            <person name="Albert V.A."/>
            <person name="Aono N."/>
            <person name="Aoyama T."/>
            <person name="Ambrose B.A."/>
            <person name="Ashton N.W."/>
            <person name="Axtell M.J."/>
            <person name="Barker E."/>
            <person name="Barker M.S."/>
            <person name="Bennetzen J.L."/>
            <person name="Bonawitz N.D."/>
            <person name="Chapple C."/>
            <person name="Cheng C."/>
            <person name="Correa L.G."/>
            <person name="Dacre M."/>
            <person name="DeBarry J."/>
            <person name="Dreyer I."/>
            <person name="Elias M."/>
            <person name="Engstrom E.M."/>
            <person name="Estelle M."/>
            <person name="Feng L."/>
            <person name="Finet C."/>
            <person name="Floyd S.K."/>
            <person name="Frommer W.B."/>
            <person name="Fujita T."/>
            <person name="Gramzow L."/>
            <person name="Gutensohn M."/>
            <person name="Harholt J."/>
            <person name="Hattori M."/>
            <person name="Heyl A."/>
            <person name="Hirai T."/>
            <person name="Hiwatashi Y."/>
            <person name="Ishikawa M."/>
            <person name="Iwata M."/>
            <person name="Karol K.G."/>
            <person name="Koehler B."/>
            <person name="Kolukisaoglu U."/>
            <person name="Kubo M."/>
            <person name="Kurata T."/>
            <person name="Lalonde S."/>
            <person name="Li K."/>
            <person name="Li Y."/>
            <person name="Litt A."/>
            <person name="Lyons E."/>
            <person name="Manning G."/>
            <person name="Maruyama T."/>
            <person name="Michael T.P."/>
            <person name="Mikami K."/>
            <person name="Miyazaki S."/>
            <person name="Morinaga S."/>
            <person name="Murata T."/>
            <person name="Mueller-Roeber B."/>
            <person name="Nelson D.R."/>
            <person name="Obara M."/>
            <person name="Oguri Y."/>
            <person name="Olmstead R.G."/>
            <person name="Onodera N."/>
            <person name="Petersen B.L."/>
            <person name="Pils B."/>
            <person name="Prigge M."/>
            <person name="Rensing S.A."/>
            <person name="Riano-Pachon D.M."/>
            <person name="Roberts A.W."/>
            <person name="Sato Y."/>
            <person name="Scheller H.V."/>
            <person name="Schulz B."/>
            <person name="Schulz C."/>
            <person name="Shakirov E.V."/>
            <person name="Shibagaki N."/>
            <person name="Shinohara N."/>
            <person name="Shippen D.E."/>
            <person name="Soerensen I."/>
            <person name="Sotooka R."/>
            <person name="Sugimoto N."/>
            <person name="Sugita M."/>
            <person name="Sumikawa N."/>
            <person name="Tanurdzic M."/>
            <person name="Theissen G."/>
            <person name="Ulvskov P."/>
            <person name="Wakazuki S."/>
            <person name="Weng J.K."/>
            <person name="Willats W.W."/>
            <person name="Wipf D."/>
            <person name="Wolf P.G."/>
            <person name="Yang L."/>
            <person name="Zimmer A.D."/>
            <person name="Zhu Q."/>
            <person name="Mitros T."/>
            <person name="Hellsten U."/>
            <person name="Loque D."/>
            <person name="Otillar R."/>
            <person name="Salamov A."/>
            <person name="Schmutz J."/>
            <person name="Shapiro H."/>
            <person name="Lindquist E."/>
            <person name="Lucas S."/>
            <person name="Rokhsar D."/>
            <person name="Grigoriev I.V."/>
        </authorList>
    </citation>
    <scope>NUCLEOTIDE SEQUENCE [LARGE SCALE GENOMIC DNA]</scope>
</reference>
<dbReference type="OrthoDB" id="2020436at2759"/>
<dbReference type="FunCoup" id="D8R4N1">
    <property type="interactions" value="693"/>
</dbReference>
<evidence type="ECO:0000256" key="10">
    <source>
        <dbReference type="ARBA" id="ARBA00032806"/>
    </source>
</evidence>
<gene>
    <name evidence="12" type="ORF">SELMODRAFT_84682</name>
</gene>
<dbReference type="STRING" id="88036.D8R4N1"/>
<evidence type="ECO:0000313" key="13">
    <source>
        <dbReference type="Proteomes" id="UP000001514"/>
    </source>
</evidence>
<dbReference type="GO" id="GO:0005829">
    <property type="term" value="C:cytosol"/>
    <property type="evidence" value="ECO:0000318"/>
    <property type="project" value="GO_Central"/>
</dbReference>
<dbReference type="EMBL" id="GL377571">
    <property type="protein sequence ID" value="EFJ33502.1"/>
    <property type="molecule type" value="Genomic_DNA"/>
</dbReference>
<dbReference type="CDD" id="cd00560">
    <property type="entry name" value="PanC"/>
    <property type="match status" value="1"/>
</dbReference>
<keyword evidence="5" id="KW-0436">Ligase</keyword>
<name>D8R4N1_SELML</name>
<dbReference type="UniPathway" id="UPA00028">
    <property type="reaction ID" value="UER00005"/>
</dbReference>
<evidence type="ECO:0000256" key="8">
    <source>
        <dbReference type="ARBA" id="ARBA00022840"/>
    </source>
</evidence>
<dbReference type="FunFam" id="3.30.1300.10:FF:000001">
    <property type="entry name" value="Pantothenate synthetase"/>
    <property type="match status" value="1"/>
</dbReference>
<dbReference type="GO" id="GO:0005524">
    <property type="term" value="F:ATP binding"/>
    <property type="evidence" value="ECO:0007669"/>
    <property type="project" value="UniProtKB-KW"/>
</dbReference>
<dbReference type="PANTHER" id="PTHR21299:SF1">
    <property type="entry name" value="PANTOATE--BETA-ALANINE LIGASE"/>
    <property type="match status" value="1"/>
</dbReference>
<dbReference type="Gene3D" id="3.40.50.620">
    <property type="entry name" value="HUPs"/>
    <property type="match status" value="1"/>
</dbReference>
<evidence type="ECO:0000256" key="3">
    <source>
        <dbReference type="ARBA" id="ARBA00012219"/>
    </source>
</evidence>
<dbReference type="KEGG" id="smo:SELMODRAFT_84682"/>
<keyword evidence="7" id="KW-0547">Nucleotide-binding</keyword>
<comment type="similarity">
    <text evidence="2">Belongs to the pantothenate synthetase family.</text>
</comment>
<dbReference type="HOGENOM" id="CLU_047148_2_0_1"/>
<evidence type="ECO:0000256" key="7">
    <source>
        <dbReference type="ARBA" id="ARBA00022741"/>
    </source>
</evidence>
<dbReference type="Proteomes" id="UP000001514">
    <property type="component" value="Unassembled WGS sequence"/>
</dbReference>
<proteinExistence type="inferred from homology"/>
<evidence type="ECO:0000256" key="6">
    <source>
        <dbReference type="ARBA" id="ARBA00022655"/>
    </source>
</evidence>
<protein>
    <recommendedName>
        <fullName evidence="4">Pantoate--beta-alanine ligase</fullName>
        <ecNumber evidence="3">6.3.2.1</ecNumber>
    </recommendedName>
    <alternativeName>
        <fullName evidence="10">Pantoate-activating enzyme</fullName>
    </alternativeName>
    <alternativeName>
        <fullName evidence="9">Pantothenate synthetase</fullName>
    </alternativeName>
</protein>
<dbReference type="InterPro" id="IPR003721">
    <property type="entry name" value="Pantoate_ligase"/>
</dbReference>
<evidence type="ECO:0000256" key="2">
    <source>
        <dbReference type="ARBA" id="ARBA00009256"/>
    </source>
</evidence>
<keyword evidence="13" id="KW-1185">Reference proteome</keyword>
<evidence type="ECO:0000256" key="5">
    <source>
        <dbReference type="ARBA" id="ARBA00022598"/>
    </source>
</evidence>
<dbReference type="OMA" id="WSIWMED"/>
<dbReference type="GO" id="GO:0004592">
    <property type="term" value="F:pantoate-beta-alanine ligase activity"/>
    <property type="evidence" value="ECO:0000318"/>
    <property type="project" value="GO_Central"/>
</dbReference>
<dbReference type="AlphaFoldDB" id="D8R4N1"/>
<evidence type="ECO:0000256" key="1">
    <source>
        <dbReference type="ARBA" id="ARBA00004990"/>
    </source>
</evidence>
<dbReference type="HAMAP" id="MF_00158">
    <property type="entry name" value="PanC"/>
    <property type="match status" value="1"/>
</dbReference>
<organism evidence="13">
    <name type="scientific">Selaginella moellendorffii</name>
    <name type="common">Spikemoss</name>
    <dbReference type="NCBI Taxonomy" id="88036"/>
    <lineage>
        <taxon>Eukaryota</taxon>
        <taxon>Viridiplantae</taxon>
        <taxon>Streptophyta</taxon>
        <taxon>Embryophyta</taxon>
        <taxon>Tracheophyta</taxon>
        <taxon>Lycopodiopsida</taxon>
        <taxon>Selaginellales</taxon>
        <taxon>Selaginellaceae</taxon>
        <taxon>Selaginella</taxon>
    </lineage>
</organism>
<dbReference type="Gene3D" id="3.30.1300.10">
    <property type="entry name" value="Pantoate-beta-alanine ligase, C-terminal domain"/>
    <property type="match status" value="1"/>
</dbReference>
<comment type="pathway">
    <text evidence="1">Cofactor biosynthesis; (R)-pantothenate biosynthesis; (R)-pantothenate from (R)-pantoate and beta-alanine: step 1/1.</text>
</comment>
<dbReference type="InterPro" id="IPR042176">
    <property type="entry name" value="Pantoate_ligase_C"/>
</dbReference>
<dbReference type="Pfam" id="PF02569">
    <property type="entry name" value="Pantoate_ligase"/>
    <property type="match status" value="1"/>
</dbReference>
<keyword evidence="8" id="KW-0067">ATP-binding</keyword>
<dbReference type="EC" id="6.3.2.1" evidence="3"/>
<dbReference type="InParanoid" id="D8R4N1"/>
<dbReference type="NCBIfam" id="TIGR00018">
    <property type="entry name" value="panC"/>
    <property type="match status" value="1"/>
</dbReference>
<evidence type="ECO:0000256" key="9">
    <source>
        <dbReference type="ARBA" id="ARBA00029902"/>
    </source>
</evidence>